<feature type="domain" description="Ig-like" evidence="2">
    <location>
        <begin position="99"/>
        <end position="190"/>
    </location>
</feature>
<protein>
    <recommendedName>
        <fullName evidence="2">Ig-like domain-containing protein</fullName>
    </recommendedName>
</protein>
<dbReference type="SUPFAM" id="SSF48726">
    <property type="entry name" value="Immunoglobulin"/>
    <property type="match status" value="2"/>
</dbReference>
<dbReference type="InterPro" id="IPR007110">
    <property type="entry name" value="Ig-like_dom"/>
</dbReference>
<keyword evidence="1" id="KW-0812">Transmembrane</keyword>
<proteinExistence type="predicted"/>
<accession>A0A6J8B727</accession>
<dbReference type="GO" id="GO:0055037">
    <property type="term" value="C:recycling endosome"/>
    <property type="evidence" value="ECO:0007669"/>
    <property type="project" value="TreeGrafter"/>
</dbReference>
<keyword evidence="1" id="KW-1133">Transmembrane helix</keyword>
<dbReference type="PANTHER" id="PTHR46958">
    <property type="entry name" value="B-CELL RECEPTOR CD22"/>
    <property type="match status" value="1"/>
</dbReference>
<evidence type="ECO:0000313" key="4">
    <source>
        <dbReference type="Proteomes" id="UP000507470"/>
    </source>
</evidence>
<dbReference type="OrthoDB" id="6162735at2759"/>
<dbReference type="PROSITE" id="PS50835">
    <property type="entry name" value="IG_LIKE"/>
    <property type="match status" value="2"/>
</dbReference>
<dbReference type="GO" id="GO:0050859">
    <property type="term" value="P:negative regulation of B cell receptor signaling pathway"/>
    <property type="evidence" value="ECO:0007669"/>
    <property type="project" value="TreeGrafter"/>
</dbReference>
<keyword evidence="1" id="KW-0472">Membrane</keyword>
<sequence>MWEEVLYFVDKPSLTIDHPAREKLIENTSTQVCCQGNSNPPMNQIKWKGNVNYSVVNNTTSCLTFSPIHRTNTNRYTCFPANEIGISELHIYLQILYPPSVSVSYTITGQTIKLHCHPKGEPNSYTFAKWYYRSEFNETIRQIEGTQTGNLTIFAQSNKTLLEHVGIYVCRLSNSIIARNGNVYQEGAVSVQYKAPPIFIPTNKRLQFGQYRCEINITVVVYSNFDDIHLKIANHNKVLHTRIAMGRAHTTDTFYYGFKLKLHEITILFHLGVATEKDFVNYTLEACNIKGCNSYTVYLRSGNRPEPPNNVTMVQYENHMIVSWIPEYELITPSAYNDCTVIIGNIVGGMLICSIVSHIYCRLRRKIRSFATVEITPEGQYDEIGTINYNNVIVDPITNFELDNNDHIPTDDESNDVISSGGGDSSSASSFIGLTGEGYENAYQAIIPSIIEMHQYSSIIPNIYQNTIISPASAATTSAEYINTAIYTKT</sequence>
<dbReference type="GO" id="GO:0019903">
    <property type="term" value="F:protein phosphatase binding"/>
    <property type="evidence" value="ECO:0007669"/>
    <property type="project" value="TreeGrafter"/>
</dbReference>
<dbReference type="AlphaFoldDB" id="A0A6J8B727"/>
<evidence type="ECO:0000256" key="1">
    <source>
        <dbReference type="SAM" id="Phobius"/>
    </source>
</evidence>
<dbReference type="GO" id="GO:0042609">
    <property type="term" value="F:CD4 receptor binding"/>
    <property type="evidence" value="ECO:0007669"/>
    <property type="project" value="TreeGrafter"/>
</dbReference>
<dbReference type="InterPro" id="IPR036179">
    <property type="entry name" value="Ig-like_dom_sf"/>
</dbReference>
<gene>
    <name evidence="3" type="ORF">MCOR_14963</name>
</gene>
<name>A0A6J8B727_MYTCO</name>
<feature type="domain" description="Ig-like" evidence="2">
    <location>
        <begin position="12"/>
        <end position="78"/>
    </location>
</feature>
<organism evidence="3 4">
    <name type="scientific">Mytilus coruscus</name>
    <name type="common">Sea mussel</name>
    <dbReference type="NCBI Taxonomy" id="42192"/>
    <lineage>
        <taxon>Eukaryota</taxon>
        <taxon>Metazoa</taxon>
        <taxon>Spiralia</taxon>
        <taxon>Lophotrochozoa</taxon>
        <taxon>Mollusca</taxon>
        <taxon>Bivalvia</taxon>
        <taxon>Autobranchia</taxon>
        <taxon>Pteriomorphia</taxon>
        <taxon>Mytilida</taxon>
        <taxon>Mytiloidea</taxon>
        <taxon>Mytilidae</taxon>
        <taxon>Mytilinae</taxon>
        <taxon>Mytilus</taxon>
    </lineage>
</organism>
<evidence type="ECO:0000259" key="2">
    <source>
        <dbReference type="PROSITE" id="PS50835"/>
    </source>
</evidence>
<dbReference type="PANTHER" id="PTHR46958:SF1">
    <property type="entry name" value="B-CELL RECEPTOR CD22"/>
    <property type="match status" value="1"/>
</dbReference>
<evidence type="ECO:0000313" key="3">
    <source>
        <dbReference type="EMBL" id="CAC5378824.1"/>
    </source>
</evidence>
<feature type="transmembrane region" description="Helical" evidence="1">
    <location>
        <begin position="341"/>
        <end position="361"/>
    </location>
</feature>
<dbReference type="GO" id="GO:0070062">
    <property type="term" value="C:extracellular exosome"/>
    <property type="evidence" value="ECO:0007669"/>
    <property type="project" value="TreeGrafter"/>
</dbReference>
<keyword evidence="4" id="KW-1185">Reference proteome</keyword>
<dbReference type="Gene3D" id="2.60.40.10">
    <property type="entry name" value="Immunoglobulins"/>
    <property type="match status" value="2"/>
</dbReference>
<dbReference type="Proteomes" id="UP000507470">
    <property type="component" value="Unassembled WGS sequence"/>
</dbReference>
<dbReference type="InterPro" id="IPR013783">
    <property type="entry name" value="Ig-like_fold"/>
</dbReference>
<reference evidence="3 4" key="1">
    <citation type="submission" date="2020-06" db="EMBL/GenBank/DDBJ databases">
        <authorList>
            <person name="Li R."/>
            <person name="Bekaert M."/>
        </authorList>
    </citation>
    <scope>NUCLEOTIDE SEQUENCE [LARGE SCALE GENOMIC DNA]</scope>
    <source>
        <strain evidence="4">wild</strain>
    </source>
</reference>
<dbReference type="GO" id="GO:0005769">
    <property type="term" value="C:early endosome"/>
    <property type="evidence" value="ECO:0007669"/>
    <property type="project" value="TreeGrafter"/>
</dbReference>
<dbReference type="EMBL" id="CACVKT020002597">
    <property type="protein sequence ID" value="CAC5378824.1"/>
    <property type="molecule type" value="Genomic_DNA"/>
</dbReference>
<dbReference type="GO" id="GO:0033691">
    <property type="term" value="F:sialic acid binding"/>
    <property type="evidence" value="ECO:0007669"/>
    <property type="project" value="TreeGrafter"/>
</dbReference>
<dbReference type="GO" id="GO:0009897">
    <property type="term" value="C:external side of plasma membrane"/>
    <property type="evidence" value="ECO:0007669"/>
    <property type="project" value="TreeGrafter"/>
</dbReference>